<dbReference type="AlphaFoldDB" id="A0A835RIY1"/>
<dbReference type="Proteomes" id="UP000636800">
    <property type="component" value="Chromosome 2"/>
</dbReference>
<evidence type="ECO:0000313" key="2">
    <source>
        <dbReference type="Proteomes" id="UP000636800"/>
    </source>
</evidence>
<reference evidence="1 2" key="1">
    <citation type="journal article" date="2020" name="Nat. Food">
        <title>A phased Vanilla planifolia genome enables genetic improvement of flavour and production.</title>
        <authorList>
            <person name="Hasing T."/>
            <person name="Tang H."/>
            <person name="Brym M."/>
            <person name="Khazi F."/>
            <person name="Huang T."/>
            <person name="Chambers A.H."/>
        </authorList>
    </citation>
    <scope>NUCLEOTIDE SEQUENCE [LARGE SCALE GENOMIC DNA]</scope>
    <source>
        <tissue evidence="1">Leaf</tissue>
    </source>
</reference>
<protein>
    <submittedName>
        <fullName evidence="1">Uncharacterized protein</fullName>
    </submittedName>
</protein>
<dbReference type="OrthoDB" id="1741719at2759"/>
<name>A0A835RIY1_VANPL</name>
<evidence type="ECO:0000313" key="1">
    <source>
        <dbReference type="EMBL" id="KAG0493145.1"/>
    </source>
</evidence>
<accession>A0A835RIY1</accession>
<organism evidence="1 2">
    <name type="scientific">Vanilla planifolia</name>
    <name type="common">Vanilla</name>
    <dbReference type="NCBI Taxonomy" id="51239"/>
    <lineage>
        <taxon>Eukaryota</taxon>
        <taxon>Viridiplantae</taxon>
        <taxon>Streptophyta</taxon>
        <taxon>Embryophyta</taxon>
        <taxon>Tracheophyta</taxon>
        <taxon>Spermatophyta</taxon>
        <taxon>Magnoliopsida</taxon>
        <taxon>Liliopsida</taxon>
        <taxon>Asparagales</taxon>
        <taxon>Orchidaceae</taxon>
        <taxon>Vanilloideae</taxon>
        <taxon>Vanilleae</taxon>
        <taxon>Vanilla</taxon>
    </lineage>
</organism>
<keyword evidence="2" id="KW-1185">Reference proteome</keyword>
<sequence length="56" mass="6255">MESMTRQQHQSSKTEVAHSYPPLIHLKDALAIAIGLNVVREMCLRMPLVPTIVKTA</sequence>
<proteinExistence type="predicted"/>
<dbReference type="EMBL" id="JADCNL010000002">
    <property type="protein sequence ID" value="KAG0493145.1"/>
    <property type="molecule type" value="Genomic_DNA"/>
</dbReference>
<comment type="caution">
    <text evidence="1">The sequence shown here is derived from an EMBL/GenBank/DDBJ whole genome shotgun (WGS) entry which is preliminary data.</text>
</comment>
<gene>
    <name evidence="1" type="ORF">HPP92_006543</name>
</gene>